<protein>
    <submittedName>
        <fullName evidence="2">Uncharacterized protein</fullName>
    </submittedName>
</protein>
<comment type="caution">
    <text evidence="2">The sequence shown here is derived from an EMBL/GenBank/DDBJ whole genome shotgun (WGS) entry which is preliminary data.</text>
</comment>
<dbReference type="Proteomes" id="UP000224634">
    <property type="component" value="Unassembled WGS sequence"/>
</dbReference>
<feature type="compositionally biased region" description="Polar residues" evidence="1">
    <location>
        <begin position="377"/>
        <end position="408"/>
    </location>
</feature>
<feature type="region of interest" description="Disordered" evidence="1">
    <location>
        <begin position="25"/>
        <end position="53"/>
    </location>
</feature>
<accession>A0A2B7X197</accession>
<proteinExistence type="predicted"/>
<gene>
    <name evidence="2" type="ORF">AJ80_08352</name>
</gene>
<feature type="compositionally biased region" description="Polar residues" evidence="1">
    <location>
        <begin position="287"/>
        <end position="303"/>
    </location>
</feature>
<sequence length="473" mass="52029">MWLFKGAQSAVFYYAACTPCASSRYRRKRKKDAARSRDAPRDTVTDQPEVFHQPSPFCTNAYWDEEIALGPGPPSRRGGHKHTASRVGSQQNMASPVSSASTVPPQERQRILPEVVTDVLEELNPLKNAGERWNWIRYQREDEELWGTEVKGSSVGLSGRGRADTADSNKYYIARNPEVNDLHPPIVYSPRSKAETRWMLQPPPSAKVMAGRVRSNTIAQNSRDTSIRGNNSNNRLAATPQSRGSDCGEGNVEKNQYGSGSNTKASSQRVGGSSHEGQRSVDPPLTESRSSPGKNSNRTPSIVISNDHVVLANSSSEVEDTTSLRRPPLAILAEQSPSTLESLQDARNTDLHPHPSSSLNSRSNSPSPLPSRAAGPSKTSPQRSWHGQHLSQDSPSTYNTRSISNPSAGSGKAFRQLYRPSSPPTTVWSSDIAAKYIGSVHLEIGPGDDDDDNDEHEVKFSRRIRPWRWSMDI</sequence>
<feature type="compositionally biased region" description="Basic and acidic residues" evidence="1">
    <location>
        <begin position="33"/>
        <end position="44"/>
    </location>
</feature>
<feature type="region of interest" description="Disordered" evidence="1">
    <location>
        <begin position="203"/>
        <end position="303"/>
    </location>
</feature>
<feature type="compositionally biased region" description="Polar residues" evidence="1">
    <location>
        <begin position="253"/>
        <end position="271"/>
    </location>
</feature>
<feature type="region of interest" description="Disordered" evidence="1">
    <location>
        <begin position="337"/>
        <end position="426"/>
    </location>
</feature>
<reference evidence="2 3" key="1">
    <citation type="submission" date="2017-10" db="EMBL/GenBank/DDBJ databases">
        <title>Comparative genomics in systemic dimorphic fungi from Ajellomycetaceae.</title>
        <authorList>
            <person name="Munoz J.F."/>
            <person name="Mcewen J.G."/>
            <person name="Clay O.K."/>
            <person name="Cuomo C.A."/>
        </authorList>
    </citation>
    <scope>NUCLEOTIDE SEQUENCE [LARGE SCALE GENOMIC DNA]</scope>
    <source>
        <strain evidence="2 3">UAMH7299</strain>
    </source>
</reference>
<dbReference type="EMBL" id="PDNA01000188">
    <property type="protein sequence ID" value="PGH05384.1"/>
    <property type="molecule type" value="Genomic_DNA"/>
</dbReference>
<dbReference type="OrthoDB" id="506431at2759"/>
<name>A0A2B7X197_POLH7</name>
<evidence type="ECO:0000256" key="1">
    <source>
        <dbReference type="SAM" id="MobiDB-lite"/>
    </source>
</evidence>
<evidence type="ECO:0000313" key="2">
    <source>
        <dbReference type="EMBL" id="PGH05384.1"/>
    </source>
</evidence>
<organism evidence="2 3">
    <name type="scientific">Polytolypa hystricis (strain UAMH7299)</name>
    <dbReference type="NCBI Taxonomy" id="1447883"/>
    <lineage>
        <taxon>Eukaryota</taxon>
        <taxon>Fungi</taxon>
        <taxon>Dikarya</taxon>
        <taxon>Ascomycota</taxon>
        <taxon>Pezizomycotina</taxon>
        <taxon>Eurotiomycetes</taxon>
        <taxon>Eurotiomycetidae</taxon>
        <taxon>Onygenales</taxon>
        <taxon>Onygenales incertae sedis</taxon>
        <taxon>Polytolypa</taxon>
    </lineage>
</organism>
<feature type="compositionally biased region" description="Polar residues" evidence="1">
    <location>
        <begin position="337"/>
        <end position="346"/>
    </location>
</feature>
<feature type="compositionally biased region" description="Polar residues" evidence="1">
    <location>
        <begin position="214"/>
        <end position="244"/>
    </location>
</feature>
<dbReference type="AlphaFoldDB" id="A0A2B7X197"/>
<feature type="compositionally biased region" description="Low complexity" evidence="1">
    <location>
        <begin position="94"/>
        <end position="105"/>
    </location>
</feature>
<feature type="region of interest" description="Disordered" evidence="1">
    <location>
        <begin position="68"/>
        <end position="107"/>
    </location>
</feature>
<feature type="compositionally biased region" description="Low complexity" evidence="1">
    <location>
        <begin position="354"/>
        <end position="372"/>
    </location>
</feature>
<evidence type="ECO:0000313" key="3">
    <source>
        <dbReference type="Proteomes" id="UP000224634"/>
    </source>
</evidence>
<keyword evidence="3" id="KW-1185">Reference proteome</keyword>